<reference evidence="2 3" key="1">
    <citation type="journal article" date="2018" name="Sci. Rep.">
        <title>A novel species of the marine cyanobacterium Acaryochloris with a unique pigment content and lifestyle.</title>
        <authorList>
            <person name="Partensky F."/>
            <person name="Six C."/>
            <person name="Ratin M."/>
            <person name="Garczarek L."/>
            <person name="Vaulot D."/>
            <person name="Probert I."/>
            <person name="Calteau A."/>
            <person name="Gourvil P."/>
            <person name="Marie D."/>
            <person name="Grebert T."/>
            <person name="Bouchier C."/>
            <person name="Le Panse S."/>
            <person name="Gachenot M."/>
            <person name="Rodriguez F."/>
            <person name="Garrido J.L."/>
        </authorList>
    </citation>
    <scope>NUCLEOTIDE SEQUENCE [LARGE SCALE GENOMIC DNA]</scope>
    <source>
        <strain evidence="2 3">RCC1774</strain>
    </source>
</reference>
<evidence type="ECO:0000313" key="3">
    <source>
        <dbReference type="Proteomes" id="UP000248857"/>
    </source>
</evidence>
<dbReference type="PANTHER" id="PTHR10605:SF56">
    <property type="entry name" value="BIFUNCTIONAL HEPARAN SULFATE N-DEACETYLASE_N-SULFOTRANSFERASE"/>
    <property type="match status" value="1"/>
</dbReference>
<organism evidence="2 3">
    <name type="scientific">Acaryochloris thomasi RCC1774</name>
    <dbReference type="NCBI Taxonomy" id="1764569"/>
    <lineage>
        <taxon>Bacteria</taxon>
        <taxon>Bacillati</taxon>
        <taxon>Cyanobacteriota</taxon>
        <taxon>Cyanophyceae</taxon>
        <taxon>Acaryochloridales</taxon>
        <taxon>Acaryochloridaceae</taxon>
        <taxon>Acaryochloris</taxon>
        <taxon>Acaryochloris thomasi</taxon>
    </lineage>
</organism>
<evidence type="ECO:0000313" key="2">
    <source>
        <dbReference type="EMBL" id="PZD70430.1"/>
    </source>
</evidence>
<dbReference type="AlphaFoldDB" id="A0A2W1J7N8"/>
<evidence type="ECO:0000256" key="1">
    <source>
        <dbReference type="ARBA" id="ARBA00022679"/>
    </source>
</evidence>
<dbReference type="InterPro" id="IPR037359">
    <property type="entry name" value="NST/OST"/>
</dbReference>
<protein>
    <recommendedName>
        <fullName evidence="4">Sulfotransferase domain-containing protein</fullName>
    </recommendedName>
</protein>
<dbReference type="PANTHER" id="PTHR10605">
    <property type="entry name" value="HEPARAN SULFATE SULFOTRANSFERASE"/>
    <property type="match status" value="1"/>
</dbReference>
<gene>
    <name evidence="2" type="ORF">C1752_12984</name>
</gene>
<sequence length="325" mass="38233">MTQLTNVWIAPEKIKIPDFIICGAMKSGTTTLHHVLDQHPDIYIPEKEIHFFDIDNLLEHPDFFLFKQGQWISQDIHEDPEKFWRWYARHFAAAQAGQMIGEDSTVYLSSKRAAQRIALQPKDIKVVVMLRHPTSRAYSQYWHMLRTGRAVYDFEQMIQYDPYSVLGRSMYYEQLEDFLRYIPRARIKIVLFEEFIANKAQTVRSVCEHVGVDFEALPTAAFKSHENSARIPKYLKIQILRNKWFRQLNTINYGDFLPTHHGQSKSKFNIPKIVNKAHRLINPLTDSRPPKMRASTKQFLDDFFKKELAGLDELLGQELLSLWFD</sequence>
<dbReference type="GO" id="GO:0008146">
    <property type="term" value="F:sulfotransferase activity"/>
    <property type="evidence" value="ECO:0007669"/>
    <property type="project" value="InterPro"/>
</dbReference>
<dbReference type="EMBL" id="PQWO01000038">
    <property type="protein sequence ID" value="PZD70430.1"/>
    <property type="molecule type" value="Genomic_DNA"/>
</dbReference>
<name>A0A2W1J7N8_9CYAN</name>
<keyword evidence="3" id="KW-1185">Reference proteome</keyword>
<proteinExistence type="predicted"/>
<accession>A0A2W1J7N8</accession>
<comment type="caution">
    <text evidence="2">The sequence shown here is derived from an EMBL/GenBank/DDBJ whole genome shotgun (WGS) entry which is preliminary data.</text>
</comment>
<dbReference type="Proteomes" id="UP000248857">
    <property type="component" value="Unassembled WGS sequence"/>
</dbReference>
<dbReference type="InterPro" id="IPR027417">
    <property type="entry name" value="P-loop_NTPase"/>
</dbReference>
<dbReference type="Pfam" id="PF13469">
    <property type="entry name" value="Sulfotransfer_3"/>
    <property type="match status" value="1"/>
</dbReference>
<evidence type="ECO:0008006" key="4">
    <source>
        <dbReference type="Google" id="ProtNLM"/>
    </source>
</evidence>
<dbReference type="Gene3D" id="3.40.50.300">
    <property type="entry name" value="P-loop containing nucleotide triphosphate hydrolases"/>
    <property type="match status" value="1"/>
</dbReference>
<dbReference type="SUPFAM" id="SSF52540">
    <property type="entry name" value="P-loop containing nucleoside triphosphate hydrolases"/>
    <property type="match status" value="1"/>
</dbReference>
<keyword evidence="1" id="KW-0808">Transferase</keyword>